<dbReference type="PANTHER" id="PTHR44757">
    <property type="entry name" value="DIGUANYLATE CYCLASE DGCP"/>
    <property type="match status" value="1"/>
</dbReference>
<dbReference type="InterPro" id="IPR035965">
    <property type="entry name" value="PAS-like_dom_sf"/>
</dbReference>
<dbReference type="PROSITE" id="PS50113">
    <property type="entry name" value="PAC"/>
    <property type="match status" value="2"/>
</dbReference>
<feature type="domain" description="PAS" evidence="4">
    <location>
        <begin position="764"/>
        <end position="833"/>
    </location>
</feature>
<dbReference type="RefSeq" id="WP_090618291.1">
    <property type="nucleotide sequence ID" value="NZ_FOFD01000003.1"/>
</dbReference>
<feature type="domain" description="PAS" evidence="4">
    <location>
        <begin position="87"/>
        <end position="132"/>
    </location>
</feature>
<dbReference type="InterPro" id="IPR007050">
    <property type="entry name" value="HTH_bacterioopsin"/>
</dbReference>
<dbReference type="Pfam" id="PF00989">
    <property type="entry name" value="PAS"/>
    <property type="match status" value="1"/>
</dbReference>
<dbReference type="Proteomes" id="UP000199114">
    <property type="component" value="Unassembled WGS sequence"/>
</dbReference>
<feature type="domain" description="PAS" evidence="4">
    <location>
        <begin position="220"/>
        <end position="275"/>
    </location>
</feature>
<dbReference type="SMART" id="SM00065">
    <property type="entry name" value="GAF"/>
    <property type="match status" value="3"/>
</dbReference>
<dbReference type="PANTHER" id="PTHR44757:SF2">
    <property type="entry name" value="BIOFILM ARCHITECTURE MAINTENANCE PROTEIN MBAA"/>
    <property type="match status" value="1"/>
</dbReference>
<proteinExistence type="predicted"/>
<dbReference type="Pfam" id="PF01590">
    <property type="entry name" value="GAF"/>
    <property type="match status" value="1"/>
</dbReference>
<dbReference type="SUPFAM" id="SSF55785">
    <property type="entry name" value="PYP-like sensor domain (PAS domain)"/>
    <property type="match status" value="5"/>
</dbReference>
<feature type="domain" description="PAC" evidence="5">
    <location>
        <begin position="295"/>
        <end position="347"/>
    </location>
</feature>
<evidence type="ECO:0000256" key="3">
    <source>
        <dbReference type="SAM" id="Coils"/>
    </source>
</evidence>
<dbReference type="NCBIfam" id="TIGR00229">
    <property type="entry name" value="sensory_box"/>
    <property type="match status" value="5"/>
</dbReference>
<protein>
    <submittedName>
        <fullName evidence="6">PAS domain S-box-containing protein</fullName>
    </submittedName>
</protein>
<dbReference type="Pfam" id="PF13185">
    <property type="entry name" value="GAF_2"/>
    <property type="match status" value="2"/>
</dbReference>
<dbReference type="InterPro" id="IPR029016">
    <property type="entry name" value="GAF-like_dom_sf"/>
</dbReference>
<evidence type="ECO:0000313" key="7">
    <source>
        <dbReference type="Proteomes" id="UP000199114"/>
    </source>
</evidence>
<dbReference type="InterPro" id="IPR001610">
    <property type="entry name" value="PAC"/>
</dbReference>
<sequence>MSSGALTDALRETLTLFEESGEPRTTTEVAEELDLGRRSTYARLERLVERDRLETKKVGANARVWWRSPARPPAMAETAIPDWSAAAESLVDDVLNDVEAGIFVLDENFDVVWINEPIERYFGLEREHAVGRDKRTLVDERIAAAVEESTAFAETVLATYDDNTYTEQFECRVTAGDGRDGRWLEHRSKPIETGAYAGGRVELYYDVTDRKQSERSHRKERREFESIVQAVEGYAIFTLDPDGRVQTWNPGGERIGGYEADEILGEHVSVFYTEDDRDAGVPEENLAAAAERGSIRDDGWRVKADGSWFWATVTMTAIHDIDGELQGYVKVVRDMTERRRAETERELVYEATRSIAEAETFEAGLQAALRDVCEMTDWEYAEAWIPTDDGVLRRAEADYYADDLTEFAAFSESFTFARGEGLPGRVWASGEFEWAADLSNGSRDEFPRLDEALDVGLQSSVGVPVVSDDTVVAVLTFIVRTPRETDERLVKLVSSIAGDLGELIARRRAEERLERERELIEQVFETAPVGIAVFGPDRQIVRANEGMADLIGSAGGDEDGYTAGDLTLVGEDGEPLPFEERPVGRVFETGESVFGQEVKLVHPDGSSHWVSVNAAPFTDVDSQVGHVIATTTDVTRLKEQTKRLERRREDLKMELEEIFARVDDAFYALDDEMRFEYVNDRAEELLGYPESELLGRNVWEALSTADDDPIRDRFQTAMATQEPVTFERFSEPLDIWEIVRIYPSESGLSVYFTDITERKERELQLELYETIVETVEDGVYAVDSDARFVMVNDAFCEMTGRNRAELLGRHATTIHDDHLTPRAERLTAAVEHGERETASIEFDVRTKDGERLPAESRVTQFQFDDTSGRCGVVRDVSERNERERKLGKRIRQQEVVTELGERALKDRDLDTLMAEAAELVAETLGNDYAGVLDLSAAADELLLRQGAGWDDDSVGSATVSAAEGDSQAAYTLATENPVVLEDVSVESRYSSSSLLRDHDVRSGISTIVGSADDPWGVLGTYDTEPTEFSEQDTAFVQAVANILANAVDRHRHEQELIRQREQLAALDNINSVVREIASAVIDQSTREEIERTVCEHLANTDSYRFAWVGDVDAPSQTVNLRTEAGVDGYLDGITISIDPDDKRSKGPTGRALRTGEIQVSQDVLTDIRHDPWREDIEPYGFRSSAAVPIVHEGMVYGVLNVYAERPYAFESQEREVIAQLGELVGHAIAATDRKQALMSDELVELEFQIENILETLDASVETDGRITLDDTVPVGDGEFLVYGTATADAIDTVHHLTSLLPHWESVTVRSEGDPARFELRLTDPPVLSAVAARGGYVDRAVIEDGDYRMTIHLAPSVEARTIIETVTGTYSAAEMVRRRQISRKHDDLRHVQRHVMAELTDRQRTALEAAYHVGYFEWPRDATGEAVAESMDVAPPTFHHHLRKAERKVFNVLFSS</sequence>
<dbReference type="Pfam" id="PF08448">
    <property type="entry name" value="PAS_4"/>
    <property type="match status" value="3"/>
</dbReference>
<organism evidence="6 7">
    <name type="scientific">Natrinema salaciae</name>
    <dbReference type="NCBI Taxonomy" id="1186196"/>
    <lineage>
        <taxon>Archaea</taxon>
        <taxon>Methanobacteriati</taxon>
        <taxon>Methanobacteriota</taxon>
        <taxon>Stenosarchaea group</taxon>
        <taxon>Halobacteria</taxon>
        <taxon>Halobacteriales</taxon>
        <taxon>Natrialbaceae</taxon>
        <taxon>Natrinema</taxon>
    </lineage>
</organism>
<keyword evidence="3" id="KW-0175">Coiled coil</keyword>
<evidence type="ECO:0000256" key="1">
    <source>
        <dbReference type="ARBA" id="ARBA00023015"/>
    </source>
</evidence>
<dbReference type="STRING" id="1186196.SAMN04489841_2773"/>
<dbReference type="Pfam" id="PF15915">
    <property type="entry name" value="BAT"/>
    <property type="match status" value="1"/>
</dbReference>
<dbReference type="SUPFAM" id="SSF55781">
    <property type="entry name" value="GAF domain-like"/>
    <property type="match status" value="3"/>
</dbReference>
<dbReference type="InterPro" id="IPR013656">
    <property type="entry name" value="PAS_4"/>
</dbReference>
<reference evidence="7" key="1">
    <citation type="submission" date="2016-10" db="EMBL/GenBank/DDBJ databases">
        <authorList>
            <person name="Varghese N."/>
            <person name="Submissions S."/>
        </authorList>
    </citation>
    <scope>NUCLEOTIDE SEQUENCE [LARGE SCALE GENOMIC DNA]</scope>
    <source>
        <strain evidence="7">DSM 25055</strain>
    </source>
</reference>
<keyword evidence="1" id="KW-0805">Transcription regulation</keyword>
<evidence type="ECO:0000256" key="2">
    <source>
        <dbReference type="ARBA" id="ARBA00023163"/>
    </source>
</evidence>
<dbReference type="InterPro" id="IPR000014">
    <property type="entry name" value="PAS"/>
</dbReference>
<dbReference type="SMART" id="SM00086">
    <property type="entry name" value="PAC"/>
    <property type="match status" value="4"/>
</dbReference>
<feature type="coiled-coil region" evidence="3">
    <location>
        <begin position="634"/>
        <end position="661"/>
    </location>
</feature>
<dbReference type="InterPro" id="IPR000700">
    <property type="entry name" value="PAS-assoc_C"/>
</dbReference>
<dbReference type="InterPro" id="IPR013767">
    <property type="entry name" value="PAS_fold"/>
</dbReference>
<dbReference type="Pfam" id="PF12860">
    <property type="entry name" value="PAS_7"/>
    <property type="match status" value="1"/>
</dbReference>
<evidence type="ECO:0000259" key="4">
    <source>
        <dbReference type="PROSITE" id="PS50112"/>
    </source>
</evidence>
<keyword evidence="7" id="KW-1185">Reference proteome</keyword>
<dbReference type="Gene3D" id="3.30.450.20">
    <property type="entry name" value="PAS domain"/>
    <property type="match status" value="5"/>
</dbReference>
<dbReference type="EMBL" id="FOFD01000003">
    <property type="protein sequence ID" value="SEQ93163.1"/>
    <property type="molecule type" value="Genomic_DNA"/>
</dbReference>
<dbReference type="OrthoDB" id="205707at2157"/>
<dbReference type="CDD" id="cd00130">
    <property type="entry name" value="PAS"/>
    <property type="match status" value="5"/>
</dbReference>
<dbReference type="SUPFAM" id="SSF46785">
    <property type="entry name" value="Winged helix' DNA-binding domain"/>
    <property type="match status" value="1"/>
</dbReference>
<dbReference type="InterPro" id="IPR036390">
    <property type="entry name" value="WH_DNA-bd_sf"/>
</dbReference>
<gene>
    <name evidence="6" type="ORF">SAMN04489841_2773</name>
</gene>
<dbReference type="InterPro" id="IPR031803">
    <property type="entry name" value="BAT_GAF/HTH-assoc"/>
</dbReference>
<dbReference type="Pfam" id="PF04967">
    <property type="entry name" value="HTH_10"/>
    <property type="match status" value="1"/>
</dbReference>
<dbReference type="Gene3D" id="3.30.450.40">
    <property type="match status" value="3"/>
</dbReference>
<keyword evidence="2" id="KW-0804">Transcription</keyword>
<evidence type="ECO:0000259" key="5">
    <source>
        <dbReference type="PROSITE" id="PS50113"/>
    </source>
</evidence>
<accession>A0A1H9K2K9</accession>
<feature type="domain" description="PAS" evidence="4">
    <location>
        <begin position="651"/>
        <end position="721"/>
    </location>
</feature>
<evidence type="ECO:0000313" key="6">
    <source>
        <dbReference type="EMBL" id="SEQ93163.1"/>
    </source>
</evidence>
<name>A0A1H9K2K9_9EURY</name>
<dbReference type="InterPro" id="IPR003018">
    <property type="entry name" value="GAF"/>
</dbReference>
<feature type="domain" description="PAC" evidence="5">
    <location>
        <begin position="594"/>
        <end position="646"/>
    </location>
</feature>
<dbReference type="InterPro" id="IPR052155">
    <property type="entry name" value="Biofilm_reg_signaling"/>
</dbReference>
<dbReference type="SMART" id="SM00091">
    <property type="entry name" value="PAS"/>
    <property type="match status" value="5"/>
</dbReference>
<dbReference type="PROSITE" id="PS50112">
    <property type="entry name" value="PAS"/>
    <property type="match status" value="4"/>
</dbReference>